<dbReference type="Proteomes" id="UP000178059">
    <property type="component" value="Unassembled WGS sequence"/>
</dbReference>
<dbReference type="STRING" id="1801743.A2824_01760"/>
<sequence>MPEKKFNWGTLILGIIIGAVVVGIIVAASKPAVTGGQNYGLRGIVSTDFVNGQCEIVHSGSKQSSNLVVRITPATCQGSLSEPLEGFDCTRTGIMDSKQCAFLGETKANIEI</sequence>
<keyword evidence="1" id="KW-1133">Transmembrane helix</keyword>
<keyword evidence="1" id="KW-0472">Membrane</keyword>
<feature type="transmembrane region" description="Helical" evidence="1">
    <location>
        <begin position="6"/>
        <end position="28"/>
    </location>
</feature>
<keyword evidence="1" id="KW-0812">Transmembrane</keyword>
<evidence type="ECO:0000313" key="2">
    <source>
        <dbReference type="EMBL" id="OGI70158.1"/>
    </source>
</evidence>
<dbReference type="EMBL" id="MFTT01000011">
    <property type="protein sequence ID" value="OGI70158.1"/>
    <property type="molecule type" value="Genomic_DNA"/>
</dbReference>
<dbReference type="AlphaFoldDB" id="A0A1F6VKP8"/>
<gene>
    <name evidence="2" type="ORF">A2824_01760</name>
</gene>
<protein>
    <submittedName>
        <fullName evidence="2">Uncharacterized protein</fullName>
    </submittedName>
</protein>
<reference evidence="2 3" key="1">
    <citation type="journal article" date="2016" name="Nat. Commun.">
        <title>Thousands of microbial genomes shed light on interconnected biogeochemical processes in an aquifer system.</title>
        <authorList>
            <person name="Anantharaman K."/>
            <person name="Brown C.T."/>
            <person name="Hug L.A."/>
            <person name="Sharon I."/>
            <person name="Castelle C.J."/>
            <person name="Probst A.J."/>
            <person name="Thomas B.C."/>
            <person name="Singh A."/>
            <person name="Wilkins M.J."/>
            <person name="Karaoz U."/>
            <person name="Brodie E.L."/>
            <person name="Williams K.H."/>
            <person name="Hubbard S.S."/>
            <person name="Banfield J.F."/>
        </authorList>
    </citation>
    <scope>NUCLEOTIDE SEQUENCE [LARGE SCALE GENOMIC DNA]</scope>
</reference>
<comment type="caution">
    <text evidence="2">The sequence shown here is derived from an EMBL/GenBank/DDBJ whole genome shotgun (WGS) entry which is preliminary data.</text>
</comment>
<organism evidence="2 3">
    <name type="scientific">Candidatus Nomurabacteria bacterium RIFCSPHIGHO2_01_FULL_42_16</name>
    <dbReference type="NCBI Taxonomy" id="1801743"/>
    <lineage>
        <taxon>Bacteria</taxon>
        <taxon>Candidatus Nomuraibacteriota</taxon>
    </lineage>
</organism>
<evidence type="ECO:0000256" key="1">
    <source>
        <dbReference type="SAM" id="Phobius"/>
    </source>
</evidence>
<name>A0A1F6VKP8_9BACT</name>
<evidence type="ECO:0000313" key="3">
    <source>
        <dbReference type="Proteomes" id="UP000178059"/>
    </source>
</evidence>
<proteinExistence type="predicted"/>
<accession>A0A1F6VKP8</accession>